<organism evidence="2 3">
    <name type="scientific">Penicillium frequentans</name>
    <dbReference type="NCBI Taxonomy" id="3151616"/>
    <lineage>
        <taxon>Eukaryota</taxon>
        <taxon>Fungi</taxon>
        <taxon>Dikarya</taxon>
        <taxon>Ascomycota</taxon>
        <taxon>Pezizomycotina</taxon>
        <taxon>Eurotiomycetes</taxon>
        <taxon>Eurotiomycetidae</taxon>
        <taxon>Eurotiales</taxon>
        <taxon>Aspergillaceae</taxon>
        <taxon>Penicillium</taxon>
    </lineage>
</organism>
<evidence type="ECO:0000313" key="3">
    <source>
        <dbReference type="Proteomes" id="UP001220324"/>
    </source>
</evidence>
<keyword evidence="1" id="KW-0472">Membrane</keyword>
<dbReference type="EMBL" id="JAQIZZ010000008">
    <property type="protein sequence ID" value="KAJ5524195.1"/>
    <property type="molecule type" value="Genomic_DNA"/>
</dbReference>
<sequence>MTIKETISSLKISLPERAYFTGRRQPKITQDLETQPPEIVSEDEMGHKRRVILYFSLAVILLVIALIFVLCQVGVIPEIPHAAAQKIADDAAAQKMFDDANAWNEFDSY</sequence>
<feature type="transmembrane region" description="Helical" evidence="1">
    <location>
        <begin position="51"/>
        <end position="70"/>
    </location>
</feature>
<comment type="caution">
    <text evidence="2">The sequence shown here is derived from an EMBL/GenBank/DDBJ whole genome shotgun (WGS) entry which is preliminary data.</text>
</comment>
<keyword evidence="1" id="KW-1133">Transmembrane helix</keyword>
<gene>
    <name evidence="2" type="ORF">N7494_010845</name>
</gene>
<evidence type="ECO:0000313" key="2">
    <source>
        <dbReference type="EMBL" id="KAJ5524195.1"/>
    </source>
</evidence>
<keyword evidence="1" id="KW-0812">Transmembrane</keyword>
<accession>A0AAD6GA78</accession>
<proteinExistence type="predicted"/>
<protein>
    <submittedName>
        <fullName evidence="2">Uncharacterized protein</fullName>
    </submittedName>
</protein>
<dbReference type="Proteomes" id="UP001220324">
    <property type="component" value="Unassembled WGS sequence"/>
</dbReference>
<name>A0AAD6GA78_9EURO</name>
<reference evidence="2 3" key="1">
    <citation type="journal article" date="2023" name="IMA Fungus">
        <title>Comparative genomic study of the Penicillium genus elucidates a diverse pangenome and 15 lateral gene transfer events.</title>
        <authorList>
            <person name="Petersen C."/>
            <person name="Sorensen T."/>
            <person name="Nielsen M.R."/>
            <person name="Sondergaard T.E."/>
            <person name="Sorensen J.L."/>
            <person name="Fitzpatrick D.A."/>
            <person name="Frisvad J.C."/>
            <person name="Nielsen K.L."/>
        </authorList>
    </citation>
    <scope>NUCLEOTIDE SEQUENCE [LARGE SCALE GENOMIC DNA]</scope>
    <source>
        <strain evidence="2 3">IBT 35679</strain>
    </source>
</reference>
<dbReference type="AlphaFoldDB" id="A0AAD6GA78"/>
<keyword evidence="3" id="KW-1185">Reference proteome</keyword>
<evidence type="ECO:0000256" key="1">
    <source>
        <dbReference type="SAM" id="Phobius"/>
    </source>
</evidence>